<keyword evidence="2" id="KW-0732">Signal</keyword>
<dbReference type="AlphaFoldDB" id="J0WUM4"/>
<dbReference type="InterPro" id="IPR036514">
    <property type="entry name" value="SGNH_hydro_sf"/>
</dbReference>
<dbReference type="Pfam" id="PF00657">
    <property type="entry name" value="Lipase_GDSL"/>
    <property type="match status" value="1"/>
</dbReference>
<dbReference type="KEGG" id="adl:AURDEDRAFT_199613"/>
<dbReference type="InParanoid" id="J0WUM4"/>
<gene>
    <name evidence="3" type="ORF">AURDEDRAFT_199613</name>
</gene>
<evidence type="ECO:0000313" key="3">
    <source>
        <dbReference type="EMBL" id="EJD37646.1"/>
    </source>
</evidence>
<proteinExistence type="predicted"/>
<organism evidence="3 4">
    <name type="scientific">Auricularia subglabra (strain TFB-10046 / SS5)</name>
    <name type="common">White-rot fungus</name>
    <name type="synonym">Auricularia delicata (strain TFB10046)</name>
    <dbReference type="NCBI Taxonomy" id="717982"/>
    <lineage>
        <taxon>Eukaryota</taxon>
        <taxon>Fungi</taxon>
        <taxon>Dikarya</taxon>
        <taxon>Basidiomycota</taxon>
        <taxon>Agaricomycotina</taxon>
        <taxon>Agaricomycetes</taxon>
        <taxon>Auriculariales</taxon>
        <taxon>Auriculariaceae</taxon>
        <taxon>Auricularia</taxon>
    </lineage>
</organism>
<dbReference type="Proteomes" id="UP000006514">
    <property type="component" value="Unassembled WGS sequence"/>
</dbReference>
<dbReference type="GO" id="GO:0016788">
    <property type="term" value="F:hydrolase activity, acting on ester bonds"/>
    <property type="evidence" value="ECO:0007669"/>
    <property type="project" value="InterPro"/>
</dbReference>
<dbReference type="InterPro" id="IPR051058">
    <property type="entry name" value="GDSL_Est/Lipase"/>
</dbReference>
<evidence type="ECO:0000256" key="1">
    <source>
        <dbReference type="ARBA" id="ARBA00022801"/>
    </source>
</evidence>
<evidence type="ECO:0000313" key="4">
    <source>
        <dbReference type="Proteomes" id="UP000006514"/>
    </source>
</evidence>
<evidence type="ECO:0008006" key="5">
    <source>
        <dbReference type="Google" id="ProtNLM"/>
    </source>
</evidence>
<dbReference type="InterPro" id="IPR001087">
    <property type="entry name" value="GDSL"/>
</dbReference>
<dbReference type="SUPFAM" id="SSF52266">
    <property type="entry name" value="SGNH hydrolase"/>
    <property type="match status" value="1"/>
</dbReference>
<protein>
    <recommendedName>
        <fullName evidence="5">Carbohydrate esterase family 16 protein</fullName>
    </recommendedName>
</protein>
<evidence type="ECO:0000256" key="2">
    <source>
        <dbReference type="SAM" id="SignalP"/>
    </source>
</evidence>
<reference evidence="4" key="1">
    <citation type="journal article" date="2012" name="Science">
        <title>The Paleozoic origin of enzymatic lignin decomposition reconstructed from 31 fungal genomes.</title>
        <authorList>
            <person name="Floudas D."/>
            <person name="Binder M."/>
            <person name="Riley R."/>
            <person name="Barry K."/>
            <person name="Blanchette R.A."/>
            <person name="Henrissat B."/>
            <person name="Martinez A.T."/>
            <person name="Otillar R."/>
            <person name="Spatafora J.W."/>
            <person name="Yadav J.S."/>
            <person name="Aerts A."/>
            <person name="Benoit I."/>
            <person name="Boyd A."/>
            <person name="Carlson A."/>
            <person name="Copeland A."/>
            <person name="Coutinho P.M."/>
            <person name="de Vries R.P."/>
            <person name="Ferreira P."/>
            <person name="Findley K."/>
            <person name="Foster B."/>
            <person name="Gaskell J."/>
            <person name="Glotzer D."/>
            <person name="Gorecki P."/>
            <person name="Heitman J."/>
            <person name="Hesse C."/>
            <person name="Hori C."/>
            <person name="Igarashi K."/>
            <person name="Jurgens J.A."/>
            <person name="Kallen N."/>
            <person name="Kersten P."/>
            <person name="Kohler A."/>
            <person name="Kuees U."/>
            <person name="Kumar T.K.A."/>
            <person name="Kuo A."/>
            <person name="LaButti K."/>
            <person name="Larrondo L.F."/>
            <person name="Lindquist E."/>
            <person name="Ling A."/>
            <person name="Lombard V."/>
            <person name="Lucas S."/>
            <person name="Lundell T."/>
            <person name="Martin R."/>
            <person name="McLaughlin D.J."/>
            <person name="Morgenstern I."/>
            <person name="Morin E."/>
            <person name="Murat C."/>
            <person name="Nagy L.G."/>
            <person name="Nolan M."/>
            <person name="Ohm R.A."/>
            <person name="Patyshakuliyeva A."/>
            <person name="Rokas A."/>
            <person name="Ruiz-Duenas F.J."/>
            <person name="Sabat G."/>
            <person name="Salamov A."/>
            <person name="Samejima M."/>
            <person name="Schmutz J."/>
            <person name="Slot J.C."/>
            <person name="St John F."/>
            <person name="Stenlid J."/>
            <person name="Sun H."/>
            <person name="Sun S."/>
            <person name="Syed K."/>
            <person name="Tsang A."/>
            <person name="Wiebenga A."/>
            <person name="Young D."/>
            <person name="Pisabarro A."/>
            <person name="Eastwood D.C."/>
            <person name="Martin F."/>
            <person name="Cullen D."/>
            <person name="Grigoriev I.V."/>
            <person name="Hibbett D.S."/>
        </authorList>
    </citation>
    <scope>NUCLEOTIDE SEQUENCE [LARGE SCALE GENOMIC DNA]</scope>
    <source>
        <strain evidence="4">TFB10046</strain>
    </source>
</reference>
<feature type="chain" id="PRO_5003741332" description="Carbohydrate esterase family 16 protein" evidence="2">
    <location>
        <begin position="20"/>
        <end position="313"/>
    </location>
</feature>
<accession>J0WUM4</accession>
<keyword evidence="1" id="KW-0378">Hydrolase</keyword>
<dbReference type="PANTHER" id="PTHR45648:SF22">
    <property type="entry name" value="GDSL LIPASE_ACYLHYDROLASE FAMILY PROTEIN (AFU_ORTHOLOGUE AFUA_4G14700)"/>
    <property type="match status" value="1"/>
</dbReference>
<dbReference type="EMBL" id="JH687837">
    <property type="protein sequence ID" value="EJD37646.1"/>
    <property type="molecule type" value="Genomic_DNA"/>
</dbReference>
<dbReference type="eggNOG" id="ENOG502RY46">
    <property type="taxonomic scope" value="Eukaryota"/>
</dbReference>
<keyword evidence="4" id="KW-1185">Reference proteome</keyword>
<dbReference type="Gene3D" id="3.40.50.1110">
    <property type="entry name" value="SGNH hydrolase"/>
    <property type="match status" value="1"/>
</dbReference>
<dbReference type="PANTHER" id="PTHR45648">
    <property type="entry name" value="GDSL LIPASE/ACYLHYDROLASE FAMILY PROTEIN (AFU_ORTHOLOGUE AFUA_4G14700)"/>
    <property type="match status" value="1"/>
</dbReference>
<sequence length="313" mass="33701">MLVPVCLFAAIALFSATDAGSLPRFTDLVTFGDSYTDVVNVYDGGVAWPVYAAGYANITLHAFARSGATCSSALTPRTAPPVMESQIPAFQAALEQSPLQQEQTVYALWIGTNDVGVEGGLITGDAPQGVTIVNVTECAVKWVAVMHGLGARNFIFMNMIPLQLTPLYSVDSHPSLYWHFERNTTEWSLFMNELVSSGNTLSSVLLQALAPMLPDVRIALFDTHALFADIYSNPGKYLNGTAPLNVTGSVKQCDYEIGGGPVGGACPPEAQGTDRDSFLWYDELHPSEQANRIVAREIATALQGDTTWATWLS</sequence>
<feature type="signal peptide" evidence="2">
    <location>
        <begin position="1"/>
        <end position="19"/>
    </location>
</feature>
<name>J0WUM4_AURST</name>
<dbReference type="OrthoDB" id="1600564at2759"/>